<dbReference type="InterPro" id="IPR029070">
    <property type="entry name" value="Chitinase_insertion_sf"/>
</dbReference>
<accession>A0A6I8TQV6</accession>
<name>A0A6I8TQV6_AEDAE</name>
<dbReference type="Gene3D" id="3.10.50.10">
    <property type="match status" value="1"/>
</dbReference>
<protein>
    <submittedName>
        <fullName evidence="3">Uncharacterized protein</fullName>
    </submittedName>
</protein>
<sequence>MIRIIYLITPYLFYCASAQNIVCYYDSHAASYPTPLSPDALSPAKCTHYTYIGIGLTTKGEIRLLNENFDTETGFLFFQNLRTADSKLMILLGGIYESSATFSTAVASYPDTLINNIALFLTRHNFDGIDIDWRYPANRGGQSSDKVNFQKFIIRLRARLNMINKLLAVSVSPSKAVFSNAYDSTTLSLYADMINVYAFNFTDGVEIWTNNVAPMYSDNTSPISVNSSIVDWIATKVRKDKLNIVVATYARTYTLARATRTTVASPISGPGPAGSNTQKAGYLAQYELCPQKTNYVTVADDSTKTVYYTKDLSWISSETSDTLAEKYSYAVINGLGGVAIYTLDWDDWNNDCGMGEFPSVAVAQDYLYSGTNDA</sequence>
<dbReference type="PROSITE" id="PS51910">
    <property type="entry name" value="GH18_2"/>
    <property type="match status" value="1"/>
</dbReference>
<dbReference type="GO" id="GO:0006032">
    <property type="term" value="P:chitin catabolic process"/>
    <property type="evidence" value="ECO:0007669"/>
    <property type="project" value="TreeGrafter"/>
</dbReference>
<keyword evidence="1" id="KW-0732">Signal</keyword>
<dbReference type="FunFam" id="3.10.50.10:FF:000001">
    <property type="entry name" value="Chitinase 3-like 1"/>
    <property type="match status" value="1"/>
</dbReference>
<dbReference type="InterPro" id="IPR050314">
    <property type="entry name" value="Glycosyl_Hydrlase_18"/>
</dbReference>
<dbReference type="PANTHER" id="PTHR11177:SF360">
    <property type="entry name" value="CHITINASE 4-RELATED"/>
    <property type="match status" value="1"/>
</dbReference>
<dbReference type="SMART" id="SM00636">
    <property type="entry name" value="Glyco_18"/>
    <property type="match status" value="1"/>
</dbReference>
<dbReference type="PANTHER" id="PTHR11177">
    <property type="entry name" value="CHITINASE"/>
    <property type="match status" value="1"/>
</dbReference>
<reference evidence="3" key="2">
    <citation type="submission" date="2020-05" db="UniProtKB">
        <authorList>
            <consortium name="EnsemblMetazoa"/>
        </authorList>
    </citation>
    <scope>IDENTIFICATION</scope>
    <source>
        <strain evidence="3">LVP_AGWG</strain>
    </source>
</reference>
<reference evidence="3 4" key="1">
    <citation type="submission" date="2017-06" db="EMBL/GenBank/DDBJ databases">
        <title>Aedes aegypti genome working group (AGWG) sequencing and assembly.</title>
        <authorList>
            <consortium name="Aedes aegypti Genome Working Group (AGWG)"/>
            <person name="Matthews B.J."/>
        </authorList>
    </citation>
    <scope>NUCLEOTIDE SEQUENCE [LARGE SCALE GENOMIC DNA]</scope>
    <source>
        <strain evidence="3 4">LVP_AGWG</strain>
    </source>
</reference>
<keyword evidence="2" id="KW-1015">Disulfide bond</keyword>
<dbReference type="InterPro" id="IPR001223">
    <property type="entry name" value="Glyco_hydro18_cat"/>
</dbReference>
<proteinExistence type="predicted"/>
<dbReference type="Gene3D" id="3.20.20.80">
    <property type="entry name" value="Glycosidases"/>
    <property type="match status" value="1"/>
</dbReference>
<dbReference type="InParanoid" id="A0A6I8TQV6"/>
<dbReference type="GO" id="GO:0004568">
    <property type="term" value="F:chitinase activity"/>
    <property type="evidence" value="ECO:0007669"/>
    <property type="project" value="TreeGrafter"/>
</dbReference>
<dbReference type="GO" id="GO:0008061">
    <property type="term" value="F:chitin binding"/>
    <property type="evidence" value="ECO:0007669"/>
    <property type="project" value="InterPro"/>
</dbReference>
<keyword evidence="4" id="KW-1185">Reference proteome</keyword>
<gene>
    <name evidence="3" type="primary">5570782</name>
</gene>
<dbReference type="AlphaFoldDB" id="A0A6I8TQV6"/>
<dbReference type="Proteomes" id="UP000008820">
    <property type="component" value="Chromosome 2"/>
</dbReference>
<organism evidence="3 4">
    <name type="scientific">Aedes aegypti</name>
    <name type="common">Yellowfever mosquito</name>
    <name type="synonym">Culex aegypti</name>
    <dbReference type="NCBI Taxonomy" id="7159"/>
    <lineage>
        <taxon>Eukaryota</taxon>
        <taxon>Metazoa</taxon>
        <taxon>Ecdysozoa</taxon>
        <taxon>Arthropoda</taxon>
        <taxon>Hexapoda</taxon>
        <taxon>Insecta</taxon>
        <taxon>Pterygota</taxon>
        <taxon>Neoptera</taxon>
        <taxon>Endopterygota</taxon>
        <taxon>Diptera</taxon>
        <taxon>Nematocera</taxon>
        <taxon>Culicoidea</taxon>
        <taxon>Culicidae</taxon>
        <taxon>Culicinae</taxon>
        <taxon>Aedini</taxon>
        <taxon>Aedes</taxon>
        <taxon>Stegomyia</taxon>
    </lineage>
</organism>
<evidence type="ECO:0000256" key="1">
    <source>
        <dbReference type="ARBA" id="ARBA00022729"/>
    </source>
</evidence>
<dbReference type="InterPro" id="IPR011583">
    <property type="entry name" value="Chitinase_II/V-like_cat"/>
</dbReference>
<dbReference type="SUPFAM" id="SSF54556">
    <property type="entry name" value="Chitinase insertion domain"/>
    <property type="match status" value="1"/>
</dbReference>
<dbReference type="GO" id="GO:0005975">
    <property type="term" value="P:carbohydrate metabolic process"/>
    <property type="evidence" value="ECO:0007669"/>
    <property type="project" value="InterPro"/>
</dbReference>
<evidence type="ECO:0000313" key="3">
    <source>
        <dbReference type="EnsemblMetazoa" id="AAEL023518-PA"/>
    </source>
</evidence>
<dbReference type="OrthoDB" id="73875at2759"/>
<dbReference type="Pfam" id="PF00704">
    <property type="entry name" value="Glyco_hydro_18"/>
    <property type="match status" value="1"/>
</dbReference>
<dbReference type="GO" id="GO:0005576">
    <property type="term" value="C:extracellular region"/>
    <property type="evidence" value="ECO:0007669"/>
    <property type="project" value="TreeGrafter"/>
</dbReference>
<evidence type="ECO:0000256" key="2">
    <source>
        <dbReference type="ARBA" id="ARBA00023157"/>
    </source>
</evidence>
<dbReference type="EnsemblMetazoa" id="AAEL023518-RA">
    <property type="protein sequence ID" value="AAEL023518-PA"/>
    <property type="gene ID" value="AAEL023518"/>
</dbReference>
<dbReference type="SUPFAM" id="SSF51445">
    <property type="entry name" value="(Trans)glycosidases"/>
    <property type="match status" value="1"/>
</dbReference>
<evidence type="ECO:0000313" key="4">
    <source>
        <dbReference type="Proteomes" id="UP000008820"/>
    </source>
</evidence>
<dbReference type="InterPro" id="IPR017853">
    <property type="entry name" value="GH"/>
</dbReference>